<dbReference type="EMBL" id="JAVDQG010000004">
    <property type="protein sequence ID" value="MDR6226336.1"/>
    <property type="molecule type" value="Genomic_DNA"/>
</dbReference>
<keyword evidence="7" id="KW-1185">Reference proteome</keyword>
<evidence type="ECO:0000313" key="6">
    <source>
        <dbReference type="EMBL" id="MDR6226336.1"/>
    </source>
</evidence>
<feature type="domain" description="MafB19-like deaminase" evidence="4">
    <location>
        <begin position="173"/>
        <end position="285"/>
    </location>
</feature>
<feature type="transmembrane region" description="Helical" evidence="3">
    <location>
        <begin position="21"/>
        <end position="40"/>
    </location>
</feature>
<protein>
    <submittedName>
        <fullName evidence="6">Uncharacterized protein</fullName>
    </submittedName>
</protein>
<comment type="subcellular location">
    <subcellularLocation>
        <location evidence="1">Secreted</location>
    </subcellularLocation>
</comment>
<accession>A0ABU1INH7</accession>
<name>A0ABU1INH7_9BACL</name>
<dbReference type="InterPro" id="IPR058535">
    <property type="entry name" value="MafB19-deam"/>
</dbReference>
<proteinExistence type="predicted"/>
<sequence>MKKATIPKQLRMRIRQSFRHFGGARLWIIMLLAAGLFMLWPPDVAEAHNCGDFRDCYSTLRAAVAATVGLSMFAVILSIGLDFVPGVGQGKGILEAITGRDLITGEELEDHVRLLGILGPAGRIAGGFSSVSRGASHLGKGAGISKGYAEIERLRRILPNVPPYSLKNGRTGTVARVEVNGRGIFGVNTTLIKQSKWAPRHMDLRRKWLKEVKWVPPKKNEPKHLGHAQSLSHAESHALIRAYERMERLGEKMPKKLTMHVDRPTCNICKGEMPALLKRLGVEELHIFSGGRQVPDIIKAIK</sequence>
<evidence type="ECO:0000256" key="2">
    <source>
        <dbReference type="ARBA" id="ARBA00022525"/>
    </source>
</evidence>
<gene>
    <name evidence="6" type="ORF">JOE21_002342</name>
</gene>
<evidence type="ECO:0000313" key="7">
    <source>
        <dbReference type="Proteomes" id="UP001185012"/>
    </source>
</evidence>
<dbReference type="Proteomes" id="UP001185012">
    <property type="component" value="Unassembled WGS sequence"/>
</dbReference>
<evidence type="ECO:0000256" key="1">
    <source>
        <dbReference type="ARBA" id="ARBA00004613"/>
    </source>
</evidence>
<keyword evidence="3" id="KW-0472">Membrane</keyword>
<organism evidence="6 7">
    <name type="scientific">Desmospora profundinema</name>
    <dbReference type="NCBI Taxonomy" id="1571184"/>
    <lineage>
        <taxon>Bacteria</taxon>
        <taxon>Bacillati</taxon>
        <taxon>Bacillota</taxon>
        <taxon>Bacilli</taxon>
        <taxon>Bacillales</taxon>
        <taxon>Thermoactinomycetaceae</taxon>
        <taxon>Desmospora</taxon>
    </lineage>
</organism>
<reference evidence="6 7" key="1">
    <citation type="submission" date="2023-07" db="EMBL/GenBank/DDBJ databases">
        <title>Genomic Encyclopedia of Type Strains, Phase IV (KMG-IV): sequencing the most valuable type-strain genomes for metagenomic binning, comparative biology and taxonomic classification.</title>
        <authorList>
            <person name="Goeker M."/>
        </authorList>
    </citation>
    <scope>NUCLEOTIDE SEQUENCE [LARGE SCALE GENOMIC DNA]</scope>
    <source>
        <strain evidence="6 7">DSM 45903</strain>
    </source>
</reference>
<feature type="domain" description="Pre-toxin TG" evidence="5">
    <location>
        <begin position="76"/>
        <end position="141"/>
    </location>
</feature>
<dbReference type="Pfam" id="PF14437">
    <property type="entry name" value="MafB19-deam"/>
    <property type="match status" value="1"/>
</dbReference>
<dbReference type="RefSeq" id="WP_309866022.1">
    <property type="nucleotide sequence ID" value="NZ_JAVDQG010000004.1"/>
</dbReference>
<comment type="caution">
    <text evidence="6">The sequence shown here is derived from an EMBL/GenBank/DDBJ whole genome shotgun (WGS) entry which is preliminary data.</text>
</comment>
<evidence type="ECO:0000259" key="4">
    <source>
        <dbReference type="Pfam" id="PF14437"/>
    </source>
</evidence>
<evidence type="ECO:0000256" key="3">
    <source>
        <dbReference type="SAM" id="Phobius"/>
    </source>
</evidence>
<keyword evidence="3" id="KW-0812">Transmembrane</keyword>
<evidence type="ECO:0000259" key="5">
    <source>
        <dbReference type="Pfam" id="PF14449"/>
    </source>
</evidence>
<dbReference type="Pfam" id="PF14449">
    <property type="entry name" value="PT-TG"/>
    <property type="match status" value="1"/>
</dbReference>
<feature type="transmembrane region" description="Helical" evidence="3">
    <location>
        <begin position="60"/>
        <end position="84"/>
    </location>
</feature>
<dbReference type="InterPro" id="IPR027797">
    <property type="entry name" value="PT-TG_dom"/>
</dbReference>
<keyword evidence="2" id="KW-0964">Secreted</keyword>
<keyword evidence="3" id="KW-1133">Transmembrane helix</keyword>